<dbReference type="InParanoid" id="A0A024GGP8"/>
<comment type="caution">
    <text evidence="1">The sequence shown here is derived from an EMBL/GenBank/DDBJ whole genome shotgun (WGS) entry which is preliminary data.</text>
</comment>
<dbReference type="Proteomes" id="UP000053237">
    <property type="component" value="Unassembled WGS sequence"/>
</dbReference>
<protein>
    <submittedName>
        <fullName evidence="1">Uncharacterized protein</fullName>
    </submittedName>
</protein>
<name>A0A024GGP8_9STRA</name>
<evidence type="ECO:0000313" key="2">
    <source>
        <dbReference type="Proteomes" id="UP000053237"/>
    </source>
</evidence>
<dbReference type="EMBL" id="CAIX01000110">
    <property type="protein sequence ID" value="CCI45865.1"/>
    <property type="molecule type" value="Genomic_DNA"/>
</dbReference>
<keyword evidence="2" id="KW-1185">Reference proteome</keyword>
<evidence type="ECO:0000313" key="1">
    <source>
        <dbReference type="EMBL" id="CCI45865.1"/>
    </source>
</evidence>
<gene>
    <name evidence="1" type="ORF">BN9_067750</name>
</gene>
<dbReference type="OrthoDB" id="523796at2759"/>
<sequence length="124" mass="14262">MEMKTQSIQSMQSRTFNIDTTECSRVLTKNLIGYDCQTFDPTHRNKMGLGGIVTGSLFGFSTKFGSNLLQKVPVMRESWEYVLLIGAGAFAGNYLEKKYYRDVEEVEEIRHYLEKKSLTDRNTE</sequence>
<proteinExistence type="predicted"/>
<organism evidence="1 2">
    <name type="scientific">Albugo candida</name>
    <dbReference type="NCBI Taxonomy" id="65357"/>
    <lineage>
        <taxon>Eukaryota</taxon>
        <taxon>Sar</taxon>
        <taxon>Stramenopiles</taxon>
        <taxon>Oomycota</taxon>
        <taxon>Peronosporomycetes</taxon>
        <taxon>Albuginales</taxon>
        <taxon>Albuginaceae</taxon>
        <taxon>Albugo</taxon>
    </lineage>
</organism>
<reference evidence="1 2" key="1">
    <citation type="submission" date="2012-05" db="EMBL/GenBank/DDBJ databases">
        <title>Recombination and specialization in a pathogen metapopulation.</title>
        <authorList>
            <person name="Gardiner A."/>
            <person name="Kemen E."/>
            <person name="Schultz-Larsen T."/>
            <person name="MacLean D."/>
            <person name="Van Oosterhout C."/>
            <person name="Jones J.D.G."/>
        </authorList>
    </citation>
    <scope>NUCLEOTIDE SEQUENCE [LARGE SCALE GENOMIC DNA]</scope>
    <source>
        <strain evidence="1 2">Ac Nc2</strain>
    </source>
</reference>
<dbReference type="AlphaFoldDB" id="A0A024GGP8"/>
<accession>A0A024GGP8</accession>
<dbReference type="STRING" id="65357.A0A024GGP8"/>